<dbReference type="Gene3D" id="2.30.42.10">
    <property type="match status" value="1"/>
</dbReference>
<sequence>MANCSQEEKWQRARALLRQREAIEEEIKSISSMLTGPGGPGLHGNLVDSEGFPRNDLDIISVRSQRQRIAHLYTDHKSITDELEQLLHSILGRGSESISVTRSSLSEKEPLTLNSTHLQVSDPDSVVLAPLGKPFALVDRIVTASPADLAGMKDGDRIIAFANISTETKGSEIEAYRSLAPTVRDFSHVSVPVAVERVDPETHQTLIVHLDITPLPWDGPGLLGCSIRQLSSEAPGQ</sequence>
<keyword evidence="1" id="KW-0143">Chaperone</keyword>
<dbReference type="AlphaFoldDB" id="M2W1N5"/>
<dbReference type="OMA" id="DWGGRGM"/>
<dbReference type="STRING" id="130081.M2W1N5"/>
<dbReference type="Proteomes" id="UP000030680">
    <property type="component" value="Unassembled WGS sequence"/>
</dbReference>
<dbReference type="GO" id="GO:0005737">
    <property type="term" value="C:cytoplasm"/>
    <property type="evidence" value="ECO:0007669"/>
    <property type="project" value="TreeGrafter"/>
</dbReference>
<dbReference type="SUPFAM" id="SSF50156">
    <property type="entry name" value="PDZ domain-like"/>
    <property type="match status" value="1"/>
</dbReference>
<reference evidence="4" key="1">
    <citation type="journal article" date="2013" name="Science">
        <title>Gene transfer from bacteria and archaea facilitated evolution of an extremophilic eukaryote.</title>
        <authorList>
            <person name="Schonknecht G."/>
            <person name="Chen W.H."/>
            <person name="Ternes C.M."/>
            <person name="Barbier G.G."/>
            <person name="Shrestha R.P."/>
            <person name="Stanke M."/>
            <person name="Brautigam A."/>
            <person name="Baker B.J."/>
            <person name="Banfield J.F."/>
            <person name="Garavito R.M."/>
            <person name="Carr K."/>
            <person name="Wilkerson C."/>
            <person name="Rensing S.A."/>
            <person name="Gagneul D."/>
            <person name="Dickenson N.E."/>
            <person name="Oesterhelt C."/>
            <person name="Lercher M.J."/>
            <person name="Weber A.P."/>
        </authorList>
    </citation>
    <scope>NUCLEOTIDE SEQUENCE [LARGE SCALE GENOMIC DNA]</scope>
    <source>
        <strain evidence="4">074W</strain>
    </source>
</reference>
<dbReference type="EMBL" id="KB454507">
    <property type="protein sequence ID" value="EME29586.1"/>
    <property type="molecule type" value="Genomic_DNA"/>
</dbReference>
<dbReference type="InterPro" id="IPR035269">
    <property type="entry name" value="PSMD9"/>
</dbReference>
<dbReference type="PANTHER" id="PTHR12651">
    <property type="entry name" value="26S PROTEASOME NON-ATPASE REGULATORY SUBUNIT 9"/>
    <property type="match status" value="1"/>
</dbReference>
<organism evidence="3 4">
    <name type="scientific">Galdieria sulphuraria</name>
    <name type="common">Red alga</name>
    <dbReference type="NCBI Taxonomy" id="130081"/>
    <lineage>
        <taxon>Eukaryota</taxon>
        <taxon>Rhodophyta</taxon>
        <taxon>Bangiophyceae</taxon>
        <taxon>Galdieriales</taxon>
        <taxon>Galdieriaceae</taxon>
        <taxon>Galdieria</taxon>
    </lineage>
</organism>
<keyword evidence="3" id="KW-0647">Proteasome</keyword>
<dbReference type="PANTHER" id="PTHR12651:SF1">
    <property type="entry name" value="26S PROTEASOME NON-ATPASE REGULATORY SUBUNIT 9"/>
    <property type="match status" value="1"/>
</dbReference>
<evidence type="ECO:0000259" key="2">
    <source>
        <dbReference type="Pfam" id="PF18265"/>
    </source>
</evidence>
<accession>M2W1N5</accession>
<dbReference type="GO" id="GO:0070682">
    <property type="term" value="P:proteasome regulatory particle assembly"/>
    <property type="evidence" value="ECO:0007669"/>
    <property type="project" value="InterPro"/>
</dbReference>
<dbReference type="OrthoDB" id="72325at2759"/>
<dbReference type="GO" id="GO:0000502">
    <property type="term" value="C:proteasome complex"/>
    <property type="evidence" value="ECO:0007669"/>
    <property type="project" value="UniProtKB-KW"/>
</dbReference>
<evidence type="ECO:0000313" key="4">
    <source>
        <dbReference type="Proteomes" id="UP000030680"/>
    </source>
</evidence>
<protein>
    <submittedName>
        <fullName evidence="3">26S proteasome non-ATPase regulatory subunit 9</fullName>
    </submittedName>
</protein>
<dbReference type="Pfam" id="PF18265">
    <property type="entry name" value="Nas2_N"/>
    <property type="match status" value="1"/>
</dbReference>
<feature type="domain" description="Nas2 N-terminal" evidence="2">
    <location>
        <begin position="14"/>
        <end position="90"/>
    </location>
</feature>
<dbReference type="GeneID" id="17088370"/>
<dbReference type="KEGG" id="gsl:Gasu_30250"/>
<dbReference type="GO" id="GO:0005634">
    <property type="term" value="C:nucleus"/>
    <property type="evidence" value="ECO:0007669"/>
    <property type="project" value="TreeGrafter"/>
</dbReference>
<dbReference type="RefSeq" id="XP_005706106.1">
    <property type="nucleotide sequence ID" value="XM_005706049.1"/>
</dbReference>
<keyword evidence="4" id="KW-1185">Reference proteome</keyword>
<gene>
    <name evidence="3" type="ORF">Gasu_30250</name>
</gene>
<proteinExistence type="predicted"/>
<dbReference type="InterPro" id="IPR040815">
    <property type="entry name" value="Nas2_N"/>
</dbReference>
<dbReference type="Gramene" id="EME29586">
    <property type="protein sequence ID" value="EME29586"/>
    <property type="gene ID" value="Gasu_30250"/>
</dbReference>
<dbReference type="InterPro" id="IPR036034">
    <property type="entry name" value="PDZ_sf"/>
</dbReference>
<name>M2W1N5_GALSU</name>
<dbReference type="Gene3D" id="6.10.140.1710">
    <property type="match status" value="1"/>
</dbReference>
<dbReference type="eggNOG" id="KOG3129">
    <property type="taxonomic scope" value="Eukaryota"/>
</dbReference>
<evidence type="ECO:0000313" key="3">
    <source>
        <dbReference type="EMBL" id="EME29586.1"/>
    </source>
</evidence>
<evidence type="ECO:0000256" key="1">
    <source>
        <dbReference type="ARBA" id="ARBA00023186"/>
    </source>
</evidence>